<proteinExistence type="predicted"/>
<accession>A0A8D9MAQ2</accession>
<evidence type="ECO:0000313" key="2">
    <source>
        <dbReference type="Proteomes" id="UP000694005"/>
    </source>
</evidence>
<reference evidence="1 2" key="1">
    <citation type="submission" date="2021-07" db="EMBL/GenBank/DDBJ databases">
        <authorList>
            <consortium name="Genoscope - CEA"/>
            <person name="William W."/>
        </authorList>
    </citation>
    <scope>NUCLEOTIDE SEQUENCE [LARGE SCALE GENOMIC DNA]</scope>
</reference>
<dbReference type="Gramene" id="A07p42900.2_BraZ1">
    <property type="protein sequence ID" value="A07p42900.2_BraZ1.CDS.1"/>
    <property type="gene ID" value="A07g42900.2_BraZ1"/>
</dbReference>
<sequence length="61" mass="7263">MNFKYRVRSKKNIQVEEPVTLQAIKGYLVASQEKVFAYNVRLNTTYEPQVLGDEVWWWARA</sequence>
<protein>
    <submittedName>
        <fullName evidence="1">Uncharacterized protein</fullName>
    </submittedName>
</protein>
<dbReference type="Proteomes" id="UP000694005">
    <property type="component" value="Chromosome A07"/>
</dbReference>
<organism evidence="1 2">
    <name type="scientific">Brassica campestris</name>
    <name type="common">Field mustard</name>
    <dbReference type="NCBI Taxonomy" id="3711"/>
    <lineage>
        <taxon>Eukaryota</taxon>
        <taxon>Viridiplantae</taxon>
        <taxon>Streptophyta</taxon>
        <taxon>Embryophyta</taxon>
        <taxon>Tracheophyta</taxon>
        <taxon>Spermatophyta</taxon>
        <taxon>Magnoliopsida</taxon>
        <taxon>eudicotyledons</taxon>
        <taxon>Gunneridae</taxon>
        <taxon>Pentapetalae</taxon>
        <taxon>rosids</taxon>
        <taxon>malvids</taxon>
        <taxon>Brassicales</taxon>
        <taxon>Brassicaceae</taxon>
        <taxon>Brassiceae</taxon>
        <taxon>Brassica</taxon>
    </lineage>
</organism>
<evidence type="ECO:0000313" key="1">
    <source>
        <dbReference type="EMBL" id="CAG7904646.1"/>
    </source>
</evidence>
<dbReference type="EMBL" id="LS974623">
    <property type="protein sequence ID" value="CAG7904646.1"/>
    <property type="molecule type" value="Genomic_DNA"/>
</dbReference>
<dbReference type="AlphaFoldDB" id="A0A8D9MAQ2"/>
<name>A0A8D9MAQ2_BRACM</name>
<gene>
    <name evidence="1" type="ORF">BRAPAZ1V2_A07P42900.2</name>
</gene>